<evidence type="ECO:0000256" key="6">
    <source>
        <dbReference type="ARBA" id="ARBA00022801"/>
    </source>
</evidence>
<evidence type="ECO:0000256" key="11">
    <source>
        <dbReference type="PROSITE-ProRule" id="PRU01161"/>
    </source>
</evidence>
<dbReference type="InterPro" id="IPR018490">
    <property type="entry name" value="cNMP-bd_dom_sf"/>
</dbReference>
<comment type="subcellular location">
    <subcellularLocation>
        <location evidence="12">Endoplasmic reticulum membrane</location>
    </subcellularLocation>
    <subcellularLocation>
        <location evidence="1">Membrane</location>
    </subcellularLocation>
</comment>
<feature type="active site" description="Nucleophile" evidence="11">
    <location>
        <position position="1391"/>
    </location>
</feature>
<dbReference type="OrthoDB" id="421051at2759"/>
<feature type="domain" description="Cyclic nucleotide-binding" evidence="15">
    <location>
        <begin position="671"/>
        <end position="728"/>
    </location>
</feature>
<evidence type="ECO:0000256" key="4">
    <source>
        <dbReference type="ARBA" id="ARBA00018317"/>
    </source>
</evidence>
<dbReference type="STRING" id="133381.A0A2T9ZJZ3"/>
<reference evidence="17 18" key="1">
    <citation type="journal article" date="2018" name="MBio">
        <title>Comparative Genomics Reveals the Core Gene Toolbox for the Fungus-Insect Symbiosis.</title>
        <authorList>
            <person name="Wang Y."/>
            <person name="Stata M."/>
            <person name="Wang W."/>
            <person name="Stajich J.E."/>
            <person name="White M.M."/>
            <person name="Moncalvo J.M."/>
        </authorList>
    </citation>
    <scope>NUCLEOTIDE SEQUENCE [LARGE SCALE GENOMIC DNA]</scope>
    <source>
        <strain evidence="17 18">SC-DP-2</strain>
    </source>
</reference>
<accession>A0A2T9ZJZ3</accession>
<evidence type="ECO:0000256" key="5">
    <source>
        <dbReference type="ARBA" id="ARBA00022692"/>
    </source>
</evidence>
<feature type="active site" description="Proton acceptor" evidence="11">
    <location>
        <position position="1510"/>
    </location>
</feature>
<comment type="caution">
    <text evidence="17">The sequence shown here is derived from an EMBL/GenBank/DDBJ whole genome shotgun (WGS) entry which is preliminary data.</text>
</comment>
<evidence type="ECO:0000256" key="10">
    <source>
        <dbReference type="ARBA" id="ARBA00023136"/>
    </source>
</evidence>
<evidence type="ECO:0000256" key="12">
    <source>
        <dbReference type="RuleBase" id="RU362043"/>
    </source>
</evidence>
<feature type="compositionally biased region" description="Polar residues" evidence="13">
    <location>
        <begin position="612"/>
        <end position="629"/>
    </location>
</feature>
<name>A0A2T9ZJZ3_9FUNG</name>
<dbReference type="InterPro" id="IPR002641">
    <property type="entry name" value="PNPLA_dom"/>
</dbReference>
<dbReference type="InterPro" id="IPR050301">
    <property type="entry name" value="NTE"/>
</dbReference>
<dbReference type="InterPro" id="IPR014710">
    <property type="entry name" value="RmlC-like_jellyroll"/>
</dbReference>
<feature type="chain" id="PRO_5015487932" description="Lysophospholipase NTE1" evidence="14">
    <location>
        <begin position="26"/>
        <end position="1765"/>
    </location>
</feature>
<feature type="domain" description="Cyclic nucleotide-binding" evidence="15">
    <location>
        <begin position="876"/>
        <end position="988"/>
    </location>
</feature>
<feature type="signal peptide" evidence="14">
    <location>
        <begin position="1"/>
        <end position="25"/>
    </location>
</feature>
<evidence type="ECO:0000313" key="18">
    <source>
        <dbReference type="Proteomes" id="UP000245609"/>
    </source>
</evidence>
<dbReference type="SUPFAM" id="SSF51206">
    <property type="entry name" value="cAMP-binding domain-like"/>
    <property type="match status" value="3"/>
</dbReference>
<evidence type="ECO:0000256" key="9">
    <source>
        <dbReference type="ARBA" id="ARBA00023098"/>
    </source>
</evidence>
<evidence type="ECO:0000259" key="15">
    <source>
        <dbReference type="PROSITE" id="PS50042"/>
    </source>
</evidence>
<dbReference type="Gene3D" id="2.60.120.10">
    <property type="entry name" value="Jelly Rolls"/>
    <property type="match status" value="3"/>
</dbReference>
<evidence type="ECO:0000256" key="13">
    <source>
        <dbReference type="SAM" id="MobiDB-lite"/>
    </source>
</evidence>
<comment type="similarity">
    <text evidence="2 12">Belongs to the NTE family.</text>
</comment>
<evidence type="ECO:0000259" key="16">
    <source>
        <dbReference type="PROSITE" id="PS51635"/>
    </source>
</evidence>
<dbReference type="PROSITE" id="PS50042">
    <property type="entry name" value="CNMP_BINDING_3"/>
    <property type="match status" value="2"/>
</dbReference>
<evidence type="ECO:0000256" key="14">
    <source>
        <dbReference type="SAM" id="SignalP"/>
    </source>
</evidence>
<feature type="compositionally biased region" description="Basic and acidic residues" evidence="13">
    <location>
        <begin position="1266"/>
        <end position="1276"/>
    </location>
</feature>
<evidence type="ECO:0000256" key="1">
    <source>
        <dbReference type="ARBA" id="ARBA00004370"/>
    </source>
</evidence>
<dbReference type="PROSITE" id="PS51635">
    <property type="entry name" value="PNPLA"/>
    <property type="match status" value="1"/>
</dbReference>
<keyword evidence="12" id="KW-0256">Endoplasmic reticulum</keyword>
<keyword evidence="14" id="KW-0732">Signal</keyword>
<evidence type="ECO:0000313" key="17">
    <source>
        <dbReference type="EMBL" id="PVV04908.1"/>
    </source>
</evidence>
<keyword evidence="7 11" id="KW-0442">Lipid degradation</keyword>
<dbReference type="PANTHER" id="PTHR14226">
    <property type="entry name" value="NEUROPATHY TARGET ESTERASE/SWISS CHEESE D.MELANOGASTER"/>
    <property type="match status" value="1"/>
</dbReference>
<dbReference type="Gene3D" id="3.40.1090.10">
    <property type="entry name" value="Cytosolic phospholipase A2 catalytic domain"/>
    <property type="match status" value="1"/>
</dbReference>
<evidence type="ECO:0000256" key="3">
    <source>
        <dbReference type="ARBA" id="ARBA00013274"/>
    </source>
</evidence>
<evidence type="ECO:0000256" key="2">
    <source>
        <dbReference type="ARBA" id="ARBA00006636"/>
    </source>
</evidence>
<evidence type="ECO:0000256" key="7">
    <source>
        <dbReference type="ARBA" id="ARBA00022963"/>
    </source>
</evidence>
<dbReference type="GO" id="GO:0046486">
    <property type="term" value="P:glycerolipid metabolic process"/>
    <property type="evidence" value="ECO:0007669"/>
    <property type="project" value="UniProtKB-ARBA"/>
</dbReference>
<feature type="short sequence motif" description="DGA/G" evidence="11">
    <location>
        <begin position="1510"/>
        <end position="1512"/>
    </location>
</feature>
<feature type="short sequence motif" description="GXGXXG" evidence="11">
    <location>
        <begin position="1362"/>
        <end position="1367"/>
    </location>
</feature>
<dbReference type="GO" id="GO:0005789">
    <property type="term" value="C:endoplasmic reticulum membrane"/>
    <property type="evidence" value="ECO:0007669"/>
    <property type="project" value="UniProtKB-SubCell"/>
</dbReference>
<dbReference type="InterPro" id="IPR016035">
    <property type="entry name" value="Acyl_Trfase/lysoPLipase"/>
</dbReference>
<evidence type="ECO:0000256" key="8">
    <source>
        <dbReference type="ARBA" id="ARBA00022989"/>
    </source>
</evidence>
<sequence length="1765" mass="198470">MRFFTIHNVVLLLLIFTLGNLLVNGNELQVIPDSGTPNNDPNKEPLTIQKIKSELKVEQGRVKQFYSKHIKIFFSLSVIKTLFQLLEFLMILVLRALYILLLLFRVLFSSFKSGVLALVCISFSSIYIIRNYLFPKAYKSEVDPNFNTKTTHTESNDLSDIQLQSVGINTENQTKPLDDLIEDDSPSSRISRDINGYLSQNAFNNLQFVPSLNFLDTFLRSIQIFGYLEDDVFYEMSRQLQTQRVLAGESILCIEETNDFCVVAEGLVNVYAVDEVFPDGQIINKNATTSALESSPLGYNRSQTGFLLSSPESSSRGLVSKEREPSVTAYTNHQKKFLGKIRKGTILSSLLNVMDALSHFEIYSKNYSQHQKLRKTAKIKAIAAVDTTLVIIPEKAFKRVKQKFPKAAAQIIRVILSRLQKISLHAVQSYFNLKNEGSLYEDNDKQGLETGSKNRLSNKHSKTFFSQPSEIDLSDSYLEFSKESIPDLLTKNDTITLNTFTLEKFGEIYFLKDSKSLSTPSTNLNVTQEEDFKSSHIDKHSIFDDVLKTRDHSFLFDPVNFVKLREDVKIILSDILGLNNTTTEDQIKSQSRSLNAMHLINRFGHKDHLLSTGANSDSDTADNSPSFGNNKKIRVFPNIGAQKPYLPGKQSEPSLNSPSTNTKVEMAFSGMEIVFFSSGNPIIKQGHKTEGIYLVLAGYAELYESSISSDQRYSGLNVSTESIGGEYGIKNEESVAELAKSMTEIASKVQKVLHPYTDFQQKVNPKEIANMALAEDSSMGDNQQTENIEKKLNLDQLENYESSSEDNSGEYNATSKPSLVGPGGILGFISAVTGLPSNVTAIASTCACSGASTDGAILAFLPMSSISSYITSIPELYIELAGRVSNSLTRLIYHVDYALEFQKIPGGKIIYTKGNKANTVHLVLSGRLRAISEKNSNGDSGYFINEFGQGESVGEPDVLGNDQRSFSLYTIRDSEIILIPKTIFSILVSAYPKLTFHISKLIASHMVGGSIGKKIKFSSNSNFSLETNSFQSLSTQNQPFNFNKPLLHDHCNYNSNLKTICILPMSDFVPIGEFSLKLHESLAECFEDTFALINSASVLKKLGKDAFKGRSSFQTNSWLTELEQKYRLVLYVADSGLNSVWTRICIRQADCILIVGLGDGNPSLGPYEHLLLSSKSRARKELVLLHSERFCTPGSTKKWLSERKWVYAYHHIQMPHLVNEPETASKNQNGQPRSVNRIYSFFIMIFNQLALFFKVYSKALFSRKSEEKKDSSEKNKPNVKASVPESKNQIDPNLYKNLLEEQLLRNKDSTFLKIKGRFERYYTNFTRKKRQYSPSPYKGYRSDFSRLARRLCNKSVGLVMSGGGARGMALLGVLRAFEEAGIPVDIVGGTSIGAFFSGLYAQESDSVAIWRRAKLFANLMKSVWRKIFDLTLPILSYTSGNEFNRALWKIFKEVEIEDLWLPFYCVSTNITHSCVEIHKSGYLWKYLRASMSLSGFLPPLCDSEGQMLVDGGYMDNLPVSYMYNELGANIIFAVDIAGETDTNPVYYGEAISGLGIFFNNLNPFRKYKVPNLSDIQSRLAYVSGIQTLRDVKNTPGVIYLRIPPKEVGVLDFSKFNSTYKKGYVYALSWIEGWKTEGKLSAWSSYYNYHGLNKKNSLGKVKKLRRVKSNKYINSSSSVHFSHKKNNPSLYNLSDTSINLGRDNNDSFDDIDSNNPNSHGSDYFRNTLKDNYFNTFYESHDNEAKIGTSSPLLKKKSKKYLDYYSD</sequence>
<feature type="region of interest" description="Disordered" evidence="13">
    <location>
        <begin position="611"/>
        <end position="631"/>
    </location>
</feature>
<keyword evidence="6 11" id="KW-0378">Hydrolase</keyword>
<proteinExistence type="inferred from homology"/>
<dbReference type="Pfam" id="PF00027">
    <property type="entry name" value="cNMP_binding"/>
    <property type="match status" value="1"/>
</dbReference>
<keyword evidence="5 12" id="KW-0812">Transmembrane</keyword>
<dbReference type="Pfam" id="PF01734">
    <property type="entry name" value="Patatin"/>
    <property type="match status" value="1"/>
</dbReference>
<dbReference type="SUPFAM" id="SSF52151">
    <property type="entry name" value="FabD/lysophospholipase-like"/>
    <property type="match status" value="1"/>
</dbReference>
<feature type="transmembrane region" description="Helical" evidence="12">
    <location>
        <begin position="115"/>
        <end position="134"/>
    </location>
</feature>
<keyword evidence="9 11" id="KW-0443">Lipid metabolism</keyword>
<gene>
    <name evidence="17" type="ORF">BB560_000569</name>
</gene>
<dbReference type="GO" id="GO:0004622">
    <property type="term" value="F:phosphatidylcholine lysophospholipase activity"/>
    <property type="evidence" value="ECO:0007669"/>
    <property type="project" value="UniProtKB-EC"/>
</dbReference>
<feature type="domain" description="PNPLA" evidence="16">
    <location>
        <begin position="1358"/>
        <end position="1523"/>
    </location>
</feature>
<keyword evidence="18" id="KW-1185">Reference proteome</keyword>
<protein>
    <recommendedName>
        <fullName evidence="4 12">Lysophospholipase NTE1</fullName>
        <ecNumber evidence="3 12">3.1.1.5</ecNumber>
    </recommendedName>
    <alternativeName>
        <fullName evidence="12">Intracellular phospholipase B</fullName>
    </alternativeName>
</protein>
<dbReference type="InterPro" id="IPR056556">
    <property type="entry name" value="NTE1_P-loop_dom"/>
</dbReference>
<feature type="region of interest" description="Disordered" evidence="13">
    <location>
        <begin position="1266"/>
        <end position="1286"/>
    </location>
</feature>
<dbReference type="PANTHER" id="PTHR14226:SF29">
    <property type="entry name" value="NEUROPATHY TARGET ESTERASE SWS"/>
    <property type="match status" value="1"/>
</dbReference>
<dbReference type="GO" id="GO:0016042">
    <property type="term" value="P:lipid catabolic process"/>
    <property type="evidence" value="ECO:0007669"/>
    <property type="project" value="UniProtKB-UniRule"/>
</dbReference>
<comment type="catalytic activity">
    <reaction evidence="12">
        <text>a 1-acyl-sn-glycero-3-phosphocholine + H2O = sn-glycerol 3-phosphocholine + a fatty acid + H(+)</text>
        <dbReference type="Rhea" id="RHEA:15177"/>
        <dbReference type="ChEBI" id="CHEBI:15377"/>
        <dbReference type="ChEBI" id="CHEBI:15378"/>
        <dbReference type="ChEBI" id="CHEBI:16870"/>
        <dbReference type="ChEBI" id="CHEBI:28868"/>
        <dbReference type="ChEBI" id="CHEBI:58168"/>
        <dbReference type="EC" id="3.1.1.5"/>
    </reaction>
</comment>
<keyword evidence="10 12" id="KW-0472">Membrane</keyword>
<dbReference type="Pfam" id="PF24179">
    <property type="entry name" value="NTE_Ploop"/>
    <property type="match status" value="1"/>
</dbReference>
<feature type="short sequence motif" description="GXSXG" evidence="11">
    <location>
        <begin position="1389"/>
        <end position="1393"/>
    </location>
</feature>
<dbReference type="Proteomes" id="UP000245609">
    <property type="component" value="Unassembled WGS sequence"/>
</dbReference>
<comment type="function">
    <text evidence="12">Intracellular phospholipase B that catalyzes the double deacylation of phosphatidylcholine (PC) to glycerophosphocholine (GroPCho). Plays an important role in membrane lipid homeostasis.</text>
</comment>
<dbReference type="CDD" id="cd00038">
    <property type="entry name" value="CAP_ED"/>
    <property type="match status" value="1"/>
</dbReference>
<dbReference type="EMBL" id="MBFS01000064">
    <property type="protein sequence ID" value="PVV04908.1"/>
    <property type="molecule type" value="Genomic_DNA"/>
</dbReference>
<keyword evidence="8 12" id="KW-1133">Transmembrane helix</keyword>
<organism evidence="17 18">
    <name type="scientific">Smittium megazygosporum</name>
    <dbReference type="NCBI Taxonomy" id="133381"/>
    <lineage>
        <taxon>Eukaryota</taxon>
        <taxon>Fungi</taxon>
        <taxon>Fungi incertae sedis</taxon>
        <taxon>Zoopagomycota</taxon>
        <taxon>Kickxellomycotina</taxon>
        <taxon>Harpellomycetes</taxon>
        <taxon>Harpellales</taxon>
        <taxon>Legeriomycetaceae</taxon>
        <taxon>Smittium</taxon>
    </lineage>
</organism>
<dbReference type="EC" id="3.1.1.5" evidence="3 12"/>
<dbReference type="InterPro" id="IPR000595">
    <property type="entry name" value="cNMP-bd_dom"/>
</dbReference>